<feature type="compositionally biased region" description="Basic and acidic residues" evidence="2">
    <location>
        <begin position="76"/>
        <end position="87"/>
    </location>
</feature>
<feature type="region of interest" description="Disordered" evidence="2">
    <location>
        <begin position="65"/>
        <end position="87"/>
    </location>
</feature>
<gene>
    <name evidence="3" type="ORF">METZ01_LOCUS388801</name>
</gene>
<keyword evidence="1" id="KW-0175">Coiled coil</keyword>
<reference evidence="3" key="1">
    <citation type="submission" date="2018-05" db="EMBL/GenBank/DDBJ databases">
        <authorList>
            <person name="Lanie J.A."/>
            <person name="Ng W.-L."/>
            <person name="Kazmierczak K.M."/>
            <person name="Andrzejewski T.M."/>
            <person name="Davidsen T.M."/>
            <person name="Wayne K.J."/>
            <person name="Tettelin H."/>
            <person name="Glass J.I."/>
            <person name="Rusch D."/>
            <person name="Podicherti R."/>
            <person name="Tsui H.-C.T."/>
            <person name="Winkler M.E."/>
        </authorList>
    </citation>
    <scope>NUCLEOTIDE SEQUENCE</scope>
</reference>
<proteinExistence type="predicted"/>
<protein>
    <submittedName>
        <fullName evidence="3">Uncharacterized protein</fullName>
    </submittedName>
</protein>
<feature type="compositionally biased region" description="Acidic residues" evidence="2">
    <location>
        <begin position="65"/>
        <end position="75"/>
    </location>
</feature>
<accession>A0A382UPC6</accession>
<name>A0A382UPC6_9ZZZZ</name>
<evidence type="ECO:0000313" key="3">
    <source>
        <dbReference type="EMBL" id="SVD35947.1"/>
    </source>
</evidence>
<evidence type="ECO:0000256" key="1">
    <source>
        <dbReference type="SAM" id="Coils"/>
    </source>
</evidence>
<sequence length="87" mass="9881">MAKEKTVTADEFRAERDKLERDRSMLNERLQALNAEREKTSQQLIMTAGALQTVSAFINRLDPEVDLEDEIDIPPDESHGPGPDEEK</sequence>
<dbReference type="AlphaFoldDB" id="A0A382UPC6"/>
<organism evidence="3">
    <name type="scientific">marine metagenome</name>
    <dbReference type="NCBI Taxonomy" id="408172"/>
    <lineage>
        <taxon>unclassified sequences</taxon>
        <taxon>metagenomes</taxon>
        <taxon>ecological metagenomes</taxon>
    </lineage>
</organism>
<evidence type="ECO:0000256" key="2">
    <source>
        <dbReference type="SAM" id="MobiDB-lite"/>
    </source>
</evidence>
<dbReference type="EMBL" id="UINC01145673">
    <property type="protein sequence ID" value="SVD35947.1"/>
    <property type="molecule type" value="Genomic_DNA"/>
</dbReference>
<feature type="coiled-coil region" evidence="1">
    <location>
        <begin position="2"/>
        <end position="43"/>
    </location>
</feature>